<keyword evidence="3 6" id="KW-0812">Transmembrane</keyword>
<dbReference type="PANTHER" id="PTHR33529">
    <property type="entry name" value="SLR0882 PROTEIN-RELATED"/>
    <property type="match status" value="1"/>
</dbReference>
<evidence type="ECO:0000256" key="4">
    <source>
        <dbReference type="ARBA" id="ARBA00022989"/>
    </source>
</evidence>
<evidence type="ECO:0000313" key="8">
    <source>
        <dbReference type="Proteomes" id="UP000433101"/>
    </source>
</evidence>
<comment type="caution">
    <text evidence="7">The sequence shown here is derived from an EMBL/GenBank/DDBJ whole genome shotgun (WGS) entry which is preliminary data.</text>
</comment>
<protein>
    <submittedName>
        <fullName evidence="7">LptF/LptG family permease</fullName>
    </submittedName>
</protein>
<dbReference type="Proteomes" id="UP000433101">
    <property type="component" value="Unassembled WGS sequence"/>
</dbReference>
<feature type="transmembrane region" description="Helical" evidence="6">
    <location>
        <begin position="369"/>
        <end position="393"/>
    </location>
</feature>
<feature type="transmembrane region" description="Helical" evidence="6">
    <location>
        <begin position="20"/>
        <end position="43"/>
    </location>
</feature>
<dbReference type="GO" id="GO:0043190">
    <property type="term" value="C:ATP-binding cassette (ABC) transporter complex"/>
    <property type="evidence" value="ECO:0007669"/>
    <property type="project" value="TreeGrafter"/>
</dbReference>
<dbReference type="InterPro" id="IPR005495">
    <property type="entry name" value="LptG/LptF_permease"/>
</dbReference>
<feature type="transmembrane region" description="Helical" evidence="6">
    <location>
        <begin position="63"/>
        <end position="81"/>
    </location>
</feature>
<evidence type="ECO:0000313" key="7">
    <source>
        <dbReference type="EMBL" id="MXN64642.1"/>
    </source>
</evidence>
<gene>
    <name evidence="7" type="ORF">GR183_06975</name>
</gene>
<keyword evidence="8" id="KW-1185">Reference proteome</keyword>
<feature type="transmembrane region" description="Helical" evidence="6">
    <location>
        <begin position="101"/>
        <end position="124"/>
    </location>
</feature>
<keyword evidence="2" id="KW-1003">Cell membrane</keyword>
<dbReference type="RefSeq" id="WP_160774904.1">
    <property type="nucleotide sequence ID" value="NZ_WUMV01000003.1"/>
</dbReference>
<organism evidence="7 8">
    <name type="scientific">Stappia sediminis</name>
    <dbReference type="NCBI Taxonomy" id="2692190"/>
    <lineage>
        <taxon>Bacteria</taxon>
        <taxon>Pseudomonadati</taxon>
        <taxon>Pseudomonadota</taxon>
        <taxon>Alphaproteobacteria</taxon>
        <taxon>Hyphomicrobiales</taxon>
        <taxon>Stappiaceae</taxon>
        <taxon>Stappia</taxon>
    </lineage>
</organism>
<keyword evidence="4 6" id="KW-1133">Transmembrane helix</keyword>
<keyword evidence="5 6" id="KW-0472">Membrane</keyword>
<evidence type="ECO:0000256" key="1">
    <source>
        <dbReference type="ARBA" id="ARBA00004651"/>
    </source>
</evidence>
<feature type="transmembrane region" description="Helical" evidence="6">
    <location>
        <begin position="312"/>
        <end position="332"/>
    </location>
</feature>
<proteinExistence type="predicted"/>
<dbReference type="Pfam" id="PF03739">
    <property type="entry name" value="LptF_LptG"/>
    <property type="match status" value="1"/>
</dbReference>
<dbReference type="AlphaFoldDB" id="A0A7X3LT68"/>
<comment type="subcellular location">
    <subcellularLocation>
        <location evidence="1">Cell membrane</location>
        <topology evidence="1">Multi-pass membrane protein</topology>
    </subcellularLocation>
</comment>
<dbReference type="GO" id="GO:0015920">
    <property type="term" value="P:lipopolysaccharide transport"/>
    <property type="evidence" value="ECO:0007669"/>
    <property type="project" value="TreeGrafter"/>
</dbReference>
<reference evidence="7 8" key="1">
    <citation type="submission" date="2019-12" db="EMBL/GenBank/DDBJ databases">
        <authorList>
            <person name="Li M."/>
        </authorList>
    </citation>
    <scope>NUCLEOTIDE SEQUENCE [LARGE SCALE GENOMIC DNA]</scope>
    <source>
        <strain evidence="7 8">GBMRC 2046</strain>
    </source>
</reference>
<evidence type="ECO:0000256" key="6">
    <source>
        <dbReference type="SAM" id="Phobius"/>
    </source>
</evidence>
<sequence>MRFLNTVTLSVALGALRQVVIVLLLIEAVFVAESLTGLLETVLRNGGTLLQVTLVLALTTPEIFDFALPLAMVIGIFVTLNTTREDREIVALSAAGFSWNWIPKLAVGMGIAGCLVSLLVSGWINPVMAFQKRIMIFDLKAQFIFNRITEPGREDAIQTIKGKTFIALNEETENGIDRHLFIHQPSQPDIWRITQAQGWSLNGPDDGGRYSLDLGKVVAHDFNKGQAAEGGSILDNGRGPNLRALAGELFPSIPALPSVRVGELSLPVTLDNILQRAPRELISREWTYPDVLGLGRALSAPRDKVLKRAGQMTSRALLCFFAPLVAIAALVFSRSGLLRYLALPLGCATLLVIDTVSRASLESIAQNGLLPLGLASAVMVVGVSGGLLALAAANSSRLVIPAGQRA</sequence>
<dbReference type="EMBL" id="WUMV01000003">
    <property type="protein sequence ID" value="MXN64642.1"/>
    <property type="molecule type" value="Genomic_DNA"/>
</dbReference>
<accession>A0A7X3LT68</accession>
<evidence type="ECO:0000256" key="5">
    <source>
        <dbReference type="ARBA" id="ARBA00023136"/>
    </source>
</evidence>
<name>A0A7X3LT68_9HYPH</name>
<evidence type="ECO:0000256" key="2">
    <source>
        <dbReference type="ARBA" id="ARBA00022475"/>
    </source>
</evidence>
<dbReference type="PANTHER" id="PTHR33529:SF6">
    <property type="entry name" value="YJGP_YJGQ FAMILY PERMEASE"/>
    <property type="match status" value="1"/>
</dbReference>
<evidence type="ECO:0000256" key="3">
    <source>
        <dbReference type="ARBA" id="ARBA00022692"/>
    </source>
</evidence>